<dbReference type="Proteomes" id="UP000054886">
    <property type="component" value="Unassembled WGS sequence"/>
</dbReference>
<dbReference type="OMA" id="TYRHFAH"/>
<feature type="transmembrane region" description="Helical" evidence="1">
    <location>
        <begin position="21"/>
        <end position="42"/>
    </location>
</feature>
<evidence type="ECO:0000256" key="1">
    <source>
        <dbReference type="SAM" id="Phobius"/>
    </source>
</evidence>
<accession>A0A0W0EHW4</accession>
<dbReference type="EMBL" id="LLZZ01000072">
    <property type="protein sequence ID" value="KTB09935.1"/>
    <property type="molecule type" value="Genomic_DNA"/>
</dbReference>
<keyword evidence="1" id="KW-0472">Membrane</keyword>
<dbReference type="InterPro" id="IPR010530">
    <property type="entry name" value="B12D"/>
</dbReference>
<dbReference type="AlphaFoldDB" id="A0A0W0EHW4"/>
<dbReference type="VEuPathDB" id="FungiDB:GW608_J01595"/>
<dbReference type="VEuPathDB" id="FungiDB:GWK60_J01551"/>
<dbReference type="VEuPathDB" id="FungiDB:GVI51_J01551"/>
<sequence>MRPAQLLMNAAKKSSGTKVPIELAPLFAAIGVALCSGTFFTYKKLTYDDSLRLKSNPDMSGLDDVLKEAKE</sequence>
<evidence type="ECO:0000313" key="3">
    <source>
        <dbReference type="EMBL" id="KTB09935.1"/>
    </source>
</evidence>
<keyword evidence="1" id="KW-0812">Transmembrane</keyword>
<proteinExistence type="predicted"/>
<comment type="caution">
    <text evidence="2">The sequence shown here is derived from an EMBL/GenBank/DDBJ whole genome shotgun (WGS) entry which is preliminary data.</text>
</comment>
<name>A0A0W0EHW4_CANGB</name>
<organism evidence="2 4">
    <name type="scientific">Candida glabrata</name>
    <name type="common">Yeast</name>
    <name type="synonym">Torulopsis glabrata</name>
    <dbReference type="NCBI Taxonomy" id="5478"/>
    <lineage>
        <taxon>Eukaryota</taxon>
        <taxon>Fungi</taxon>
        <taxon>Dikarya</taxon>
        <taxon>Ascomycota</taxon>
        <taxon>Saccharomycotina</taxon>
        <taxon>Saccharomycetes</taxon>
        <taxon>Saccharomycetales</taxon>
        <taxon>Saccharomycetaceae</taxon>
        <taxon>Nakaseomyces</taxon>
    </lineage>
</organism>
<dbReference type="OrthoDB" id="202195at2759"/>
<dbReference type="VEuPathDB" id="FungiDB:B1J91_J01699g"/>
<keyword evidence="1" id="KW-1133">Transmembrane helix</keyword>
<protein>
    <submittedName>
        <fullName evidence="2">UPF0495 protein</fullName>
    </submittedName>
</protein>
<gene>
    <name evidence="2" type="ORF">AO440_002861</name>
    <name evidence="3" type="ORF">AO440_005987</name>
</gene>
<evidence type="ECO:0000313" key="2">
    <source>
        <dbReference type="EMBL" id="KTA97556.1"/>
    </source>
</evidence>
<dbReference type="VEuPathDB" id="FungiDB:CAGL0J01699g"/>
<dbReference type="EMBL" id="LLZZ01000159">
    <property type="protein sequence ID" value="KTA97556.1"/>
    <property type="molecule type" value="Genomic_DNA"/>
</dbReference>
<evidence type="ECO:0000313" key="4">
    <source>
        <dbReference type="Proteomes" id="UP000054886"/>
    </source>
</evidence>
<dbReference type="Pfam" id="PF06522">
    <property type="entry name" value="B12D"/>
    <property type="match status" value="1"/>
</dbReference>
<dbReference type="GO" id="GO:0031333">
    <property type="term" value="P:negative regulation of protein-containing complex assembly"/>
    <property type="evidence" value="ECO:0007669"/>
    <property type="project" value="EnsemblFungi"/>
</dbReference>
<dbReference type="GO" id="GO:0005743">
    <property type="term" value="C:mitochondrial inner membrane"/>
    <property type="evidence" value="ECO:0007669"/>
    <property type="project" value="EnsemblFungi"/>
</dbReference>
<reference evidence="2 4" key="1">
    <citation type="submission" date="2015-10" db="EMBL/GenBank/DDBJ databases">
        <title>Draft genomes sequences of Candida glabrata isolates 1A, 1B, 2A, 2B, 3A and 3B.</title>
        <authorList>
            <person name="Haavelsrud O.E."/>
            <person name="Gaustad P."/>
        </authorList>
    </citation>
    <scope>NUCLEOTIDE SEQUENCE [LARGE SCALE GENOMIC DNA]</scope>
    <source>
        <strain evidence="2">910700640</strain>
    </source>
</reference>